<organism evidence="1 2">
    <name type="scientific">Flavobacterium piscisymbiosum</name>
    <dbReference type="NCBI Taxonomy" id="2893753"/>
    <lineage>
        <taxon>Bacteria</taxon>
        <taxon>Pseudomonadati</taxon>
        <taxon>Bacteroidota</taxon>
        <taxon>Flavobacteriia</taxon>
        <taxon>Flavobacteriales</taxon>
        <taxon>Flavobacteriaceae</taxon>
        <taxon>Flavobacterium</taxon>
    </lineage>
</organism>
<sequence length="241" mass="27524">MKNFTFLLFIIFYYSAFSQNANRTDISALEIVDNIVLPEVDNIKPNQIIVYDKGYTKKLYEFEVHYVFEEEIYAKWENQIRIRVIAFLYPKVVKEYETVKVYILGFSGDRIDASHPSAAVFSTVLTSNYSIIGKKQNTISYSKAGFGKQNLTKHISLRHQSHAPYEAFWGYGLTDSIVLGNYNNKVYHVDSILLPAILSETDIDLGGVNIRCFAHEENNNGPIEFIKGIALQDSKILSVIK</sequence>
<name>A0ABS8MDU7_9FLAO</name>
<dbReference type="Proteomes" id="UP001430679">
    <property type="component" value="Unassembled WGS sequence"/>
</dbReference>
<keyword evidence="2" id="KW-1185">Reference proteome</keyword>
<proteinExistence type="predicted"/>
<dbReference type="RefSeq" id="WP_230035901.1">
    <property type="nucleotide sequence ID" value="NZ_JAJJMM010000001.1"/>
</dbReference>
<evidence type="ECO:0000313" key="1">
    <source>
        <dbReference type="EMBL" id="MCC9063593.1"/>
    </source>
</evidence>
<comment type="caution">
    <text evidence="1">The sequence shown here is derived from an EMBL/GenBank/DDBJ whole genome shotgun (WGS) entry which is preliminary data.</text>
</comment>
<accession>A0ABS8MDU7</accession>
<evidence type="ECO:0000313" key="2">
    <source>
        <dbReference type="Proteomes" id="UP001430679"/>
    </source>
</evidence>
<gene>
    <name evidence="1" type="ORF">LNP81_11400</name>
</gene>
<dbReference type="EMBL" id="JAJJMM010000001">
    <property type="protein sequence ID" value="MCC9063593.1"/>
    <property type="molecule type" value="Genomic_DNA"/>
</dbReference>
<reference evidence="1" key="1">
    <citation type="submission" date="2021-11" db="EMBL/GenBank/DDBJ databases">
        <title>Description of novel Flavobacterium species.</title>
        <authorList>
            <person name="Saticioglu I.B."/>
            <person name="Ay H."/>
            <person name="Altun S."/>
            <person name="Duman M."/>
        </authorList>
    </citation>
    <scope>NUCLEOTIDE SEQUENCE</scope>
    <source>
        <strain evidence="1">F-30</strain>
    </source>
</reference>
<protein>
    <submittedName>
        <fullName evidence="1">Uncharacterized protein</fullName>
    </submittedName>
</protein>